<evidence type="ECO:0000313" key="3">
    <source>
        <dbReference type="Proteomes" id="UP000663651"/>
    </source>
</evidence>
<feature type="region of interest" description="Disordered" evidence="1">
    <location>
        <begin position="49"/>
        <end position="82"/>
    </location>
</feature>
<feature type="compositionally biased region" description="Basic and acidic residues" evidence="1">
    <location>
        <begin position="63"/>
        <end position="75"/>
    </location>
</feature>
<dbReference type="EMBL" id="CP071382">
    <property type="protein sequence ID" value="QSV46165.1"/>
    <property type="molecule type" value="Genomic_DNA"/>
</dbReference>
<sequence length="82" mass="9357">MPWLVGCEGKEAFAIEDDPELVAYYVALGCVVVQEGGLSVEEVGRRNEEVSNELRRLKPPQRPMRDRDRELEKIAEASNQQR</sequence>
<accession>A0ABX7Q550</accession>
<keyword evidence="3" id="KW-1185">Reference proteome</keyword>
<dbReference type="RefSeq" id="WP_207163953.1">
    <property type="nucleotide sequence ID" value="NZ_CP071382.1"/>
</dbReference>
<protein>
    <submittedName>
        <fullName evidence="2">Uncharacterized protein</fullName>
    </submittedName>
</protein>
<evidence type="ECO:0000313" key="2">
    <source>
        <dbReference type="EMBL" id="QSV46165.1"/>
    </source>
</evidence>
<name>A0ABX7Q550_9BACT</name>
<dbReference type="Proteomes" id="UP000663651">
    <property type="component" value="Chromosome"/>
</dbReference>
<evidence type="ECO:0000256" key="1">
    <source>
        <dbReference type="SAM" id="MobiDB-lite"/>
    </source>
</evidence>
<organism evidence="2 3">
    <name type="scientific">Geobacter benzoatilyticus</name>
    <dbReference type="NCBI Taxonomy" id="2815309"/>
    <lineage>
        <taxon>Bacteria</taxon>
        <taxon>Pseudomonadati</taxon>
        <taxon>Thermodesulfobacteriota</taxon>
        <taxon>Desulfuromonadia</taxon>
        <taxon>Geobacterales</taxon>
        <taxon>Geobacteraceae</taxon>
        <taxon>Geobacter</taxon>
    </lineage>
</organism>
<reference evidence="2 3" key="1">
    <citation type="submission" date="2021-03" db="EMBL/GenBank/DDBJ databases">
        <title>Geobacter metallireducens gen. nov. sp. nov., a microorganism capable of coupling the complete oxidation of organic compounds to the reduction of iron and other metals.</title>
        <authorList>
            <person name="Li Y."/>
        </authorList>
    </citation>
    <scope>NUCLEOTIDE SEQUENCE [LARGE SCALE GENOMIC DNA]</scope>
    <source>
        <strain evidence="2 3">Jerry-YX</strain>
    </source>
</reference>
<proteinExistence type="predicted"/>
<gene>
    <name evidence="2" type="ORF">JZM60_02455</name>
</gene>